<evidence type="ECO:0000313" key="4">
    <source>
        <dbReference type="EMBL" id="KAF8671748.1"/>
    </source>
</evidence>
<dbReference type="Pfam" id="PF04784">
    <property type="entry name" value="DUF547"/>
    <property type="match status" value="1"/>
</dbReference>
<feature type="domain" description="DUF547" evidence="2">
    <location>
        <begin position="266"/>
        <end position="325"/>
    </location>
</feature>
<dbReference type="Pfam" id="PF14389">
    <property type="entry name" value="Lzipper-MIP1"/>
    <property type="match status" value="1"/>
</dbReference>
<dbReference type="InterPro" id="IPR025757">
    <property type="entry name" value="MIP1_Leuzipper"/>
</dbReference>
<name>A0A835APE4_9POAL</name>
<feature type="domain" description="Ternary complex factor MIP1 leucine-zipper" evidence="3">
    <location>
        <begin position="3"/>
        <end position="80"/>
    </location>
</feature>
<dbReference type="AlphaFoldDB" id="A0A835APE4"/>
<evidence type="ECO:0000259" key="3">
    <source>
        <dbReference type="Pfam" id="PF14389"/>
    </source>
</evidence>
<dbReference type="InterPro" id="IPR006869">
    <property type="entry name" value="DUF547"/>
</dbReference>
<organism evidence="4 5">
    <name type="scientific">Digitaria exilis</name>
    <dbReference type="NCBI Taxonomy" id="1010633"/>
    <lineage>
        <taxon>Eukaryota</taxon>
        <taxon>Viridiplantae</taxon>
        <taxon>Streptophyta</taxon>
        <taxon>Embryophyta</taxon>
        <taxon>Tracheophyta</taxon>
        <taxon>Spermatophyta</taxon>
        <taxon>Magnoliopsida</taxon>
        <taxon>Liliopsida</taxon>
        <taxon>Poales</taxon>
        <taxon>Poaceae</taxon>
        <taxon>PACMAD clade</taxon>
        <taxon>Panicoideae</taxon>
        <taxon>Panicodae</taxon>
        <taxon>Paniceae</taxon>
        <taxon>Anthephorinae</taxon>
        <taxon>Digitaria</taxon>
    </lineage>
</organism>
<gene>
    <name evidence="4" type="ORF">HU200_049869</name>
</gene>
<proteinExistence type="predicted"/>
<feature type="region of interest" description="Disordered" evidence="1">
    <location>
        <begin position="80"/>
        <end position="120"/>
    </location>
</feature>
<dbReference type="PANTHER" id="PTHR46248:SF6">
    <property type="entry name" value="OS03G0859900 PROTEIN"/>
    <property type="match status" value="1"/>
</dbReference>
<evidence type="ECO:0000313" key="5">
    <source>
        <dbReference type="Proteomes" id="UP000636709"/>
    </source>
</evidence>
<sequence length="409" mass="45592">MTQQRRRQALEQEVAELKQQLSNEQTVHNILERALHQPSSAVLSTIPAFIPTKAKELLAELLLVEEEIARLEAQIQDMKAGAGRSRGLLPTTTDTSLPLPPPDANARSPRPSAAVAPPPSPEIKSMFFISQAMDGDYLNKHVKSPSKASSGSPKNSIFALPPTLLRSSRAAELDKSAGNLARSGGNLQGSFSFRIDTGLNVITKDKDRGQQDHYGIFAVQDAIVRDIGPYKNLVRFTSSSFDLRGFSSSPLLTKLRQMLEALQQEFWKCDVDVEEQQVREVYGLKSSEPNILFALCCGIRSSPALRIYKADRVAMDLEKAKLEYLQASLVVTSTRRLLIPGLIHSNMHDFAKDMESLVRWICEQLPTSWSLRKSMVDCLSLRGQSTHLKMDEVVDVIPLDYEFQYLLPM</sequence>
<keyword evidence="5" id="KW-1185">Reference proteome</keyword>
<feature type="compositionally biased region" description="Low complexity" evidence="1">
    <location>
        <begin position="104"/>
        <end position="115"/>
    </location>
</feature>
<comment type="caution">
    <text evidence="4">The sequence shown here is derived from an EMBL/GenBank/DDBJ whole genome shotgun (WGS) entry which is preliminary data.</text>
</comment>
<feature type="compositionally biased region" description="Low complexity" evidence="1">
    <location>
        <begin position="88"/>
        <end position="97"/>
    </location>
</feature>
<protein>
    <submittedName>
        <fullName evidence="4">Uncharacterized protein</fullName>
    </submittedName>
</protein>
<dbReference type="EMBL" id="JACEFO010002234">
    <property type="protein sequence ID" value="KAF8671748.1"/>
    <property type="molecule type" value="Genomic_DNA"/>
</dbReference>
<accession>A0A835APE4</accession>
<evidence type="ECO:0000256" key="1">
    <source>
        <dbReference type="SAM" id="MobiDB-lite"/>
    </source>
</evidence>
<reference evidence="4" key="1">
    <citation type="submission" date="2020-07" db="EMBL/GenBank/DDBJ databases">
        <title>Genome sequence and genetic diversity analysis of an under-domesticated orphan crop, white fonio (Digitaria exilis).</title>
        <authorList>
            <person name="Bennetzen J.L."/>
            <person name="Chen S."/>
            <person name="Ma X."/>
            <person name="Wang X."/>
            <person name="Yssel A.E.J."/>
            <person name="Chaluvadi S.R."/>
            <person name="Johnson M."/>
            <person name="Gangashetty P."/>
            <person name="Hamidou F."/>
            <person name="Sanogo M.D."/>
            <person name="Zwaenepoel A."/>
            <person name="Wallace J."/>
            <person name="Van De Peer Y."/>
            <person name="Van Deynze A."/>
        </authorList>
    </citation>
    <scope>NUCLEOTIDE SEQUENCE</scope>
    <source>
        <tissue evidence="4">Leaves</tissue>
    </source>
</reference>
<dbReference type="OrthoDB" id="418495at2759"/>
<dbReference type="PANTHER" id="PTHR46248">
    <property type="entry name" value="EXPRESSED PROTEIN"/>
    <property type="match status" value="1"/>
</dbReference>
<evidence type="ECO:0000259" key="2">
    <source>
        <dbReference type="Pfam" id="PF04784"/>
    </source>
</evidence>
<dbReference type="Proteomes" id="UP000636709">
    <property type="component" value="Unassembled WGS sequence"/>
</dbReference>